<dbReference type="EMBL" id="CP115668">
    <property type="protein sequence ID" value="WCC79792.1"/>
    <property type="molecule type" value="Genomic_DNA"/>
</dbReference>
<reference evidence="2 3" key="1">
    <citation type="submission" date="2023-06" db="EMBL/GenBank/DDBJ databases">
        <title>The Gram-positive Non-spore-bearing Anaerobic Bacilli of Human Feces.</title>
        <authorList>
            <person name="Eggerth A.H."/>
        </authorList>
    </citation>
    <scope>NUCLEOTIDE SEQUENCE [LARGE SCALE GENOMIC DNA]</scope>
    <source>
        <strain evidence="2 3">CBA3108</strain>
    </source>
</reference>
<evidence type="ECO:0000313" key="3">
    <source>
        <dbReference type="Proteomes" id="UP001212097"/>
    </source>
</evidence>
<feature type="chain" id="PRO_5046289929" description="Secreted protein" evidence="1">
    <location>
        <begin position="29"/>
        <end position="190"/>
    </location>
</feature>
<proteinExistence type="predicted"/>
<sequence length="190" mass="19703">MIKNRLIAASAAAAIATGTAVMAVPAHAAEATPAPAPSAPAPSAPAFDTSKLPIQIDFECLKNNAHERHQIEAKIAKILFENGATKTKTAALHSAKEIVSTILKNPSLLANKPAAAAKIVKIIADNALKAFGDTSDLADLKPLAEQIVANLKDAKTCVTINLPGLPSRTEHVGNLSDIQTAAWVPASQVR</sequence>
<gene>
    <name evidence="2" type="ORF">O6R08_10045</name>
</gene>
<evidence type="ECO:0000313" key="2">
    <source>
        <dbReference type="EMBL" id="WCC79792.1"/>
    </source>
</evidence>
<protein>
    <recommendedName>
        <fullName evidence="4">Secreted protein</fullName>
    </recommendedName>
</protein>
<keyword evidence="3" id="KW-1185">Reference proteome</keyword>
<dbReference type="Proteomes" id="UP001212097">
    <property type="component" value="Chromosome"/>
</dbReference>
<accession>A0ABY7QXM6</accession>
<keyword evidence="1" id="KW-0732">Signal</keyword>
<dbReference type="RefSeq" id="WP_271417978.1">
    <property type="nucleotide sequence ID" value="NZ_CP115668.1"/>
</dbReference>
<evidence type="ECO:0000256" key="1">
    <source>
        <dbReference type="SAM" id="SignalP"/>
    </source>
</evidence>
<organism evidence="2 3">
    <name type="scientific">Cutibacterium equinum</name>
    <dbReference type="NCBI Taxonomy" id="3016342"/>
    <lineage>
        <taxon>Bacteria</taxon>
        <taxon>Bacillati</taxon>
        <taxon>Actinomycetota</taxon>
        <taxon>Actinomycetes</taxon>
        <taxon>Propionibacteriales</taxon>
        <taxon>Propionibacteriaceae</taxon>
        <taxon>Cutibacterium</taxon>
    </lineage>
</organism>
<feature type="signal peptide" evidence="1">
    <location>
        <begin position="1"/>
        <end position="28"/>
    </location>
</feature>
<evidence type="ECO:0008006" key="4">
    <source>
        <dbReference type="Google" id="ProtNLM"/>
    </source>
</evidence>
<name>A0ABY7QXM6_9ACTN</name>